<evidence type="ECO:0000313" key="4">
    <source>
        <dbReference type="EMBL" id="KAK7814830.1"/>
    </source>
</evidence>
<dbReference type="GO" id="GO:0005634">
    <property type="term" value="C:nucleus"/>
    <property type="evidence" value="ECO:0007669"/>
    <property type="project" value="UniProtKB-SubCell"/>
</dbReference>
<dbReference type="Proteomes" id="UP001488838">
    <property type="component" value="Unassembled WGS sequence"/>
</dbReference>
<dbReference type="InterPro" id="IPR013083">
    <property type="entry name" value="Znf_RING/FYVE/PHD"/>
</dbReference>
<dbReference type="AlphaFoldDB" id="A0AAW0IJS6"/>
<evidence type="ECO:0000313" key="5">
    <source>
        <dbReference type="Proteomes" id="UP001488838"/>
    </source>
</evidence>
<evidence type="ECO:0008006" key="6">
    <source>
        <dbReference type="Google" id="ProtNLM"/>
    </source>
</evidence>
<evidence type="ECO:0000256" key="1">
    <source>
        <dbReference type="ARBA" id="ARBA00004123"/>
    </source>
</evidence>
<keyword evidence="5" id="KW-1185">Reference proteome</keyword>
<name>A0AAW0IJS6_MYOGA</name>
<feature type="region of interest" description="Disordered" evidence="3">
    <location>
        <begin position="121"/>
        <end position="194"/>
    </location>
</feature>
<dbReference type="EMBL" id="JBBHLL010000118">
    <property type="protein sequence ID" value="KAK7814830.1"/>
    <property type="molecule type" value="Genomic_DNA"/>
</dbReference>
<evidence type="ECO:0000256" key="3">
    <source>
        <dbReference type="SAM" id="MobiDB-lite"/>
    </source>
</evidence>
<proteinExistence type="predicted"/>
<dbReference type="GO" id="GO:1902902">
    <property type="term" value="P:negative regulation of autophagosome assembly"/>
    <property type="evidence" value="ECO:0007669"/>
    <property type="project" value="TreeGrafter"/>
</dbReference>
<organism evidence="4 5">
    <name type="scientific">Myodes glareolus</name>
    <name type="common">Bank vole</name>
    <name type="synonym">Clethrionomys glareolus</name>
    <dbReference type="NCBI Taxonomy" id="447135"/>
    <lineage>
        <taxon>Eukaryota</taxon>
        <taxon>Metazoa</taxon>
        <taxon>Chordata</taxon>
        <taxon>Craniata</taxon>
        <taxon>Vertebrata</taxon>
        <taxon>Euteleostomi</taxon>
        <taxon>Mammalia</taxon>
        <taxon>Eutheria</taxon>
        <taxon>Euarchontoglires</taxon>
        <taxon>Glires</taxon>
        <taxon>Rodentia</taxon>
        <taxon>Myomorpha</taxon>
        <taxon>Muroidea</taxon>
        <taxon>Cricetidae</taxon>
        <taxon>Arvicolinae</taxon>
        <taxon>Myodes</taxon>
    </lineage>
</organism>
<dbReference type="InterPro" id="IPR011011">
    <property type="entry name" value="Znf_FYVE_PHD"/>
</dbReference>
<dbReference type="GO" id="GO:0031398">
    <property type="term" value="P:positive regulation of protein ubiquitination"/>
    <property type="evidence" value="ECO:0007669"/>
    <property type="project" value="TreeGrafter"/>
</dbReference>
<gene>
    <name evidence="4" type="ORF">U0070_026331</name>
</gene>
<dbReference type="GO" id="GO:1901097">
    <property type="term" value="P:negative regulation of autophagosome maturation"/>
    <property type="evidence" value="ECO:0007669"/>
    <property type="project" value="TreeGrafter"/>
</dbReference>
<evidence type="ECO:0000256" key="2">
    <source>
        <dbReference type="ARBA" id="ARBA00023242"/>
    </source>
</evidence>
<dbReference type="Gene3D" id="3.30.40.10">
    <property type="entry name" value="Zinc/RING finger domain, C3HC4 (zinc finger)"/>
    <property type="match status" value="1"/>
</dbReference>
<feature type="region of interest" description="Disordered" evidence="3">
    <location>
        <begin position="1"/>
        <end position="50"/>
    </location>
</feature>
<accession>A0AAW0IJS6</accession>
<dbReference type="SUPFAM" id="SSF57903">
    <property type="entry name" value="FYVE/PHD zinc finger"/>
    <property type="match status" value="1"/>
</dbReference>
<dbReference type="PANTHER" id="PTHR14571">
    <property type="entry name" value="HISTONE-LYSINE N-METHYLTRANSFERASE SET-26-RELATED"/>
    <property type="match status" value="1"/>
</dbReference>
<reference evidence="4 5" key="1">
    <citation type="journal article" date="2023" name="bioRxiv">
        <title>Conserved and derived expression patterns and positive selection on dental genes reveal complex evolutionary context of ever-growing rodent molars.</title>
        <authorList>
            <person name="Calamari Z.T."/>
            <person name="Song A."/>
            <person name="Cohen E."/>
            <person name="Akter M."/>
            <person name="Roy R.D."/>
            <person name="Hallikas O."/>
            <person name="Christensen M.M."/>
            <person name="Li P."/>
            <person name="Marangoni P."/>
            <person name="Jernvall J."/>
            <person name="Klein O.D."/>
        </authorList>
    </citation>
    <scope>NUCLEOTIDE SEQUENCE [LARGE SCALE GENOMIC DNA]</scope>
    <source>
        <strain evidence="4">V071</strain>
    </source>
</reference>
<dbReference type="PANTHER" id="PTHR14571:SF8">
    <property type="entry name" value="PHD FINGER PROTEIN 23"/>
    <property type="match status" value="1"/>
</dbReference>
<comment type="subcellular location">
    <subcellularLocation>
        <location evidence="1">Nucleus</location>
    </subcellularLocation>
</comment>
<keyword evidence="2" id="KW-0539">Nucleus</keyword>
<feature type="compositionally biased region" description="Acidic residues" evidence="3">
    <location>
        <begin position="174"/>
        <end position="187"/>
    </location>
</feature>
<sequence length="326" mass="36739">TLWWSEARSPGLEERVAGPGGEEAMLEAMVEPSPKDPPPTLKPETQPPEKLQRTTEYFNEFCSFVLAYAGYTPPSQEVPDSATVLEKMKLKDSASFPLSPTPLTHPSRSCCSHPCATFQRDLSQPRKKDRKNRKLGLGGGAGFGVLRRPRPAPGDGEQRFRIKKSKKAPPRDTDSEEEEEEEEDEEERTAVVKSQSLCSNTPWSPLLQDTLKVLSLLTVKARKWAAQKQAKTEMPAPVKVRCGSGMRTSWWNRVRSGESWDLITCYCRKPFAGQPVIEYSLCRTWIHLSWAKIKKPNVPDFFCCQNYTELRPEARRFGGLPESGEP</sequence>
<comment type="caution">
    <text evidence="4">The sequence shown here is derived from an EMBL/GenBank/DDBJ whole genome shotgun (WGS) entry which is preliminary data.</text>
</comment>
<protein>
    <recommendedName>
        <fullName evidence="6">PHD finger protein 23</fullName>
    </recommendedName>
</protein>
<feature type="compositionally biased region" description="Basic residues" evidence="3">
    <location>
        <begin position="125"/>
        <end position="134"/>
    </location>
</feature>
<feature type="non-terminal residue" evidence="4">
    <location>
        <position position="1"/>
    </location>
</feature>